<dbReference type="Proteomes" id="UP001055811">
    <property type="component" value="Linkage Group LG04"/>
</dbReference>
<evidence type="ECO:0000313" key="2">
    <source>
        <dbReference type="Proteomes" id="UP001055811"/>
    </source>
</evidence>
<keyword evidence="2" id="KW-1185">Reference proteome</keyword>
<evidence type="ECO:0000313" key="1">
    <source>
        <dbReference type="EMBL" id="KAI3749522.1"/>
    </source>
</evidence>
<protein>
    <submittedName>
        <fullName evidence="1">Uncharacterized protein</fullName>
    </submittedName>
</protein>
<gene>
    <name evidence="1" type="ORF">L2E82_20136</name>
</gene>
<dbReference type="EMBL" id="CM042012">
    <property type="protein sequence ID" value="KAI3749522.1"/>
    <property type="molecule type" value="Genomic_DNA"/>
</dbReference>
<reference evidence="2" key="1">
    <citation type="journal article" date="2022" name="Mol. Ecol. Resour.">
        <title>The genomes of chicory, endive, great burdock and yacon provide insights into Asteraceae palaeo-polyploidization history and plant inulin production.</title>
        <authorList>
            <person name="Fan W."/>
            <person name="Wang S."/>
            <person name="Wang H."/>
            <person name="Wang A."/>
            <person name="Jiang F."/>
            <person name="Liu H."/>
            <person name="Zhao H."/>
            <person name="Xu D."/>
            <person name="Zhang Y."/>
        </authorList>
    </citation>
    <scope>NUCLEOTIDE SEQUENCE [LARGE SCALE GENOMIC DNA]</scope>
    <source>
        <strain evidence="2">cv. Punajuju</strain>
    </source>
</reference>
<accession>A0ACB9DSH8</accession>
<sequence>MGILNDETEIDEEGGGGEATTSNLVDVLAGQRSNRLDIGEPVPECWVYFKRTYKEVGAPLGSVIVGTKSFIARARSLRKTEAKFLYGNRFTDEELQNIKLMIQSNMYMLD</sequence>
<organism evidence="1 2">
    <name type="scientific">Cichorium intybus</name>
    <name type="common">Chicory</name>
    <dbReference type="NCBI Taxonomy" id="13427"/>
    <lineage>
        <taxon>Eukaryota</taxon>
        <taxon>Viridiplantae</taxon>
        <taxon>Streptophyta</taxon>
        <taxon>Embryophyta</taxon>
        <taxon>Tracheophyta</taxon>
        <taxon>Spermatophyta</taxon>
        <taxon>Magnoliopsida</taxon>
        <taxon>eudicotyledons</taxon>
        <taxon>Gunneridae</taxon>
        <taxon>Pentapetalae</taxon>
        <taxon>asterids</taxon>
        <taxon>campanulids</taxon>
        <taxon>Asterales</taxon>
        <taxon>Asteraceae</taxon>
        <taxon>Cichorioideae</taxon>
        <taxon>Cichorieae</taxon>
        <taxon>Cichoriinae</taxon>
        <taxon>Cichorium</taxon>
    </lineage>
</organism>
<proteinExistence type="predicted"/>
<comment type="caution">
    <text evidence="1">The sequence shown here is derived from an EMBL/GenBank/DDBJ whole genome shotgun (WGS) entry which is preliminary data.</text>
</comment>
<reference evidence="1 2" key="2">
    <citation type="journal article" date="2022" name="Mol. Ecol. Resour.">
        <title>The genomes of chicory, endive, great burdock and yacon provide insights into Asteraceae paleo-polyploidization history and plant inulin production.</title>
        <authorList>
            <person name="Fan W."/>
            <person name="Wang S."/>
            <person name="Wang H."/>
            <person name="Wang A."/>
            <person name="Jiang F."/>
            <person name="Liu H."/>
            <person name="Zhao H."/>
            <person name="Xu D."/>
            <person name="Zhang Y."/>
        </authorList>
    </citation>
    <scope>NUCLEOTIDE SEQUENCE [LARGE SCALE GENOMIC DNA]</scope>
    <source>
        <strain evidence="2">cv. Punajuju</strain>
        <tissue evidence="1">Leaves</tissue>
    </source>
</reference>
<name>A0ACB9DSH8_CICIN</name>